<keyword evidence="4" id="KW-0539">Nucleus</keyword>
<dbReference type="PANTHER" id="PTHR31069">
    <property type="entry name" value="OLEATE-ACTIVATED TRANSCRIPTION FACTOR 1-RELATED"/>
    <property type="match status" value="1"/>
</dbReference>
<evidence type="ECO:0000256" key="2">
    <source>
        <dbReference type="ARBA" id="ARBA00023125"/>
    </source>
</evidence>
<dbReference type="SUPFAM" id="SSF57701">
    <property type="entry name" value="Zn2/Cys6 DNA-binding domain"/>
    <property type="match status" value="1"/>
</dbReference>
<dbReference type="SMART" id="SM00066">
    <property type="entry name" value="GAL4"/>
    <property type="match status" value="1"/>
</dbReference>
<protein>
    <submittedName>
        <fullName evidence="7">Arginine metabolism regulation protein II</fullName>
    </submittedName>
</protein>
<dbReference type="GO" id="GO:0008270">
    <property type="term" value="F:zinc ion binding"/>
    <property type="evidence" value="ECO:0007669"/>
    <property type="project" value="InterPro"/>
</dbReference>
<feature type="compositionally biased region" description="Gly residues" evidence="5">
    <location>
        <begin position="26"/>
        <end position="38"/>
    </location>
</feature>
<dbReference type="InterPro" id="IPR001138">
    <property type="entry name" value="Zn2Cys6_DnaBD"/>
</dbReference>
<dbReference type="Pfam" id="PF00172">
    <property type="entry name" value="Zn_clus"/>
    <property type="match status" value="1"/>
</dbReference>
<dbReference type="Proteomes" id="UP000310108">
    <property type="component" value="Unassembled WGS sequence"/>
</dbReference>
<evidence type="ECO:0000256" key="3">
    <source>
        <dbReference type="ARBA" id="ARBA00023163"/>
    </source>
</evidence>
<feature type="region of interest" description="Disordered" evidence="5">
    <location>
        <begin position="1"/>
        <end position="45"/>
    </location>
</feature>
<evidence type="ECO:0000256" key="1">
    <source>
        <dbReference type="ARBA" id="ARBA00023015"/>
    </source>
</evidence>
<dbReference type="InterPro" id="IPR050675">
    <property type="entry name" value="OAF3"/>
</dbReference>
<accession>A0A4U6XQ68</accession>
<evidence type="ECO:0000256" key="5">
    <source>
        <dbReference type="SAM" id="MobiDB-lite"/>
    </source>
</evidence>
<evidence type="ECO:0000313" key="8">
    <source>
        <dbReference type="Proteomes" id="UP000310108"/>
    </source>
</evidence>
<keyword evidence="3" id="KW-0804">Transcription</keyword>
<keyword evidence="8" id="KW-1185">Reference proteome</keyword>
<dbReference type="GO" id="GO:0003677">
    <property type="term" value="F:DNA binding"/>
    <property type="evidence" value="ECO:0007669"/>
    <property type="project" value="UniProtKB-KW"/>
</dbReference>
<dbReference type="InterPro" id="IPR021858">
    <property type="entry name" value="Fun_TF"/>
</dbReference>
<name>A0A4U6XQ68_9PEZI</name>
<dbReference type="GO" id="GO:0000981">
    <property type="term" value="F:DNA-binding transcription factor activity, RNA polymerase II-specific"/>
    <property type="evidence" value="ECO:0007669"/>
    <property type="project" value="InterPro"/>
</dbReference>
<proteinExistence type="predicted"/>
<dbReference type="AlphaFoldDB" id="A0A4U6XQ68"/>
<organism evidence="7 8">
    <name type="scientific">Colletotrichum tanaceti</name>
    <dbReference type="NCBI Taxonomy" id="1306861"/>
    <lineage>
        <taxon>Eukaryota</taxon>
        <taxon>Fungi</taxon>
        <taxon>Dikarya</taxon>
        <taxon>Ascomycota</taxon>
        <taxon>Pezizomycotina</taxon>
        <taxon>Sordariomycetes</taxon>
        <taxon>Hypocreomycetidae</taxon>
        <taxon>Glomerellales</taxon>
        <taxon>Glomerellaceae</taxon>
        <taxon>Colletotrichum</taxon>
        <taxon>Colletotrichum destructivum species complex</taxon>
    </lineage>
</organism>
<evidence type="ECO:0000259" key="6">
    <source>
        <dbReference type="PROSITE" id="PS50048"/>
    </source>
</evidence>
<dbReference type="STRING" id="1306861.A0A4U6XQ68"/>
<comment type="caution">
    <text evidence="7">The sequence shown here is derived from an EMBL/GenBank/DDBJ whole genome shotgun (WGS) entry which is preliminary data.</text>
</comment>
<feature type="compositionally biased region" description="Low complexity" evidence="5">
    <location>
        <begin position="1"/>
        <end position="25"/>
    </location>
</feature>
<dbReference type="Pfam" id="PF11951">
    <property type="entry name" value="Fungal_trans_2"/>
    <property type="match status" value="1"/>
</dbReference>
<dbReference type="PROSITE" id="PS00463">
    <property type="entry name" value="ZN2_CY6_FUNGAL_1"/>
    <property type="match status" value="1"/>
</dbReference>
<dbReference type="EMBL" id="PJEX01000032">
    <property type="protein sequence ID" value="TKW57957.1"/>
    <property type="molecule type" value="Genomic_DNA"/>
</dbReference>
<reference evidence="7 8" key="1">
    <citation type="journal article" date="2019" name="PLoS ONE">
        <title>Comparative genome analysis indicates high evolutionary potential of pathogenicity genes in Colletotrichum tanaceti.</title>
        <authorList>
            <person name="Lelwala R.V."/>
            <person name="Korhonen P.K."/>
            <person name="Young N.D."/>
            <person name="Scott J.B."/>
            <person name="Ades P.A."/>
            <person name="Gasser R.B."/>
            <person name="Taylor P.W.J."/>
        </authorList>
    </citation>
    <scope>NUCLEOTIDE SEQUENCE [LARGE SCALE GENOMIC DNA]</scope>
    <source>
        <strain evidence="7">BRIP57314</strain>
    </source>
</reference>
<feature type="region of interest" description="Disordered" evidence="5">
    <location>
        <begin position="291"/>
        <end position="317"/>
    </location>
</feature>
<dbReference type="Gene3D" id="4.10.240.10">
    <property type="entry name" value="Zn(2)-C6 fungal-type DNA-binding domain"/>
    <property type="match status" value="1"/>
</dbReference>
<keyword evidence="1" id="KW-0805">Transcription regulation</keyword>
<sequence length="815" mass="88599">MPARTKTSSSKSGTSPTSRGKPASKAGGGGGGGGGGASGASAKKVPRSRTFTGCRTCRGRHLKCDEVRPVCSSCRRLNLVCEGYDAQLLWVPDSLCSTEQRQSHRGTSYRYPLFTEEERSSMSVDIVDSMGDRAAADIILDMDERNVHAGDVPHLAGPFGVFRAFRDSTAPAASPPSDPAPSPPSGSSPNTSPVGALPDAEVGDGTGGDVEDIHDVQEVALEPWSVVDNDSLAMGPYFPTASFYDFTTDGILHSASQPWTHGEDTGDLAQMMAVDGSALDFLFAPPTSPRTLDMAHAGHEPVEGGGDASEEQDGGGHGGCLSFTSSALAMEHDLPVQRKSPSAPLTNQMPGVEPCLPAHAASLLRYYKSMEPSSSVKGVRISPWQLWLLPCALETFAELSLWNTTSHTRHSILCTLLAKSAFHLHQSLSREGKREASPWFDIGRGYQKSAQSHLKLALKGESDEPGQAKYNEMLIAILATAMVSVMYNGSRAVKIFLLDAERLIRLRGLAMPRTFHVRVLHHVYTHLRVIAESTDIAIDAPRTQTQTQTQAQAQAQAATEVAVSLRKFRIAEDSLGADLDLSREKPAEIGYSDIHLDISGHWPATMYPDIYGVPESLMTLLSQTISFANEKVKLEAVAMYDPRVSLALPRHIKQLEHNIWSWSLESRDVESGPSRPRELVTGHTRLVDHPAVRSLTLAMHQALVIYFYRRVHNLSAMVVQDAVRRTLDFLQPCLGEAADDHDLATSIGWAGFVAACEAVTPDLQDKGREVLEAIDNKGWVFGTDKPSTLAQSVWDRRRETGDWTLSWPDLMPNVR</sequence>
<feature type="region of interest" description="Disordered" evidence="5">
    <location>
        <begin position="168"/>
        <end position="210"/>
    </location>
</feature>
<dbReference type="CDD" id="cd00067">
    <property type="entry name" value="GAL4"/>
    <property type="match status" value="1"/>
</dbReference>
<evidence type="ECO:0000313" key="7">
    <source>
        <dbReference type="EMBL" id="TKW57957.1"/>
    </source>
</evidence>
<feature type="domain" description="Zn(2)-C6 fungal-type" evidence="6">
    <location>
        <begin position="53"/>
        <end position="81"/>
    </location>
</feature>
<dbReference type="PROSITE" id="PS50048">
    <property type="entry name" value="ZN2_CY6_FUNGAL_2"/>
    <property type="match status" value="1"/>
</dbReference>
<keyword evidence="2" id="KW-0238">DNA-binding</keyword>
<evidence type="ECO:0000256" key="4">
    <source>
        <dbReference type="ARBA" id="ARBA00023242"/>
    </source>
</evidence>
<feature type="compositionally biased region" description="Pro residues" evidence="5">
    <location>
        <begin position="173"/>
        <end position="186"/>
    </location>
</feature>
<gene>
    <name evidence="7" type="primary">ARG81</name>
    <name evidence="7" type="ORF">CTA1_3024</name>
</gene>
<dbReference type="PANTHER" id="PTHR31069:SF32">
    <property type="entry name" value="ARGININE METABOLISM REGULATION PROTEIN II"/>
    <property type="match status" value="1"/>
</dbReference>
<dbReference type="InterPro" id="IPR036864">
    <property type="entry name" value="Zn2-C6_fun-type_DNA-bd_sf"/>
</dbReference>